<feature type="transmembrane region" description="Helical" evidence="4">
    <location>
        <begin position="22"/>
        <end position="44"/>
    </location>
</feature>
<name>A0A1G9TLV5_9ACTO</name>
<dbReference type="OrthoDB" id="9806824at2"/>
<dbReference type="AlphaFoldDB" id="A0A1G9TLV5"/>
<dbReference type="SUPFAM" id="SSF53448">
    <property type="entry name" value="Nucleotide-diphospho-sugar transferases"/>
    <property type="match status" value="1"/>
</dbReference>
<evidence type="ECO:0000256" key="4">
    <source>
        <dbReference type="SAM" id="Phobius"/>
    </source>
</evidence>
<proteinExistence type="inferred from homology"/>
<feature type="transmembrane region" description="Helical" evidence="4">
    <location>
        <begin position="338"/>
        <end position="362"/>
    </location>
</feature>
<dbReference type="Gene3D" id="3.90.550.10">
    <property type="entry name" value="Spore Coat Polysaccharide Biosynthesis Protein SpsA, Chain A"/>
    <property type="match status" value="1"/>
</dbReference>
<comment type="similarity">
    <text evidence="1">Belongs to the glycosyltransferase 2 family.</text>
</comment>
<feature type="transmembrane region" description="Helical" evidence="4">
    <location>
        <begin position="405"/>
        <end position="426"/>
    </location>
</feature>
<feature type="transmembrane region" description="Helical" evidence="4">
    <location>
        <begin position="374"/>
        <end position="393"/>
    </location>
</feature>
<keyword evidence="4" id="KW-0472">Membrane</keyword>
<reference evidence="5 6" key="1">
    <citation type="submission" date="2016-10" db="EMBL/GenBank/DDBJ databases">
        <authorList>
            <person name="de Groot N.N."/>
        </authorList>
    </citation>
    <scope>NUCLEOTIDE SEQUENCE [LARGE SCALE GENOMIC DNA]</scope>
    <source>
        <strain evidence="5 6">KPR-7B</strain>
    </source>
</reference>
<evidence type="ECO:0000256" key="3">
    <source>
        <dbReference type="ARBA" id="ARBA00022679"/>
    </source>
</evidence>
<dbReference type="PANTHER" id="PTHR43630">
    <property type="entry name" value="POLY-BETA-1,6-N-ACETYL-D-GLUCOSAMINE SYNTHASE"/>
    <property type="match status" value="1"/>
</dbReference>
<evidence type="ECO:0000256" key="1">
    <source>
        <dbReference type="ARBA" id="ARBA00006739"/>
    </source>
</evidence>
<keyword evidence="4" id="KW-1133">Transmembrane helix</keyword>
<dbReference type="Pfam" id="PF13641">
    <property type="entry name" value="Glyco_tranf_2_3"/>
    <property type="match status" value="1"/>
</dbReference>
<dbReference type="EMBL" id="FNHU01000003">
    <property type="protein sequence ID" value="SDM48660.1"/>
    <property type="molecule type" value="Genomic_DNA"/>
</dbReference>
<evidence type="ECO:0000313" key="6">
    <source>
        <dbReference type="Proteomes" id="UP000199671"/>
    </source>
</evidence>
<keyword evidence="4" id="KW-0812">Transmembrane</keyword>
<sequence>MSLDHLNQAIVGNGLAAALDAVGFWAAVAMVAVALTYMLVLARAAHTLTGRRKRAGQGGRSPRPLPHPVGKPLQIVVLMPCLNEAAVIGPSVARLLEEPNPALHVLVIDDGSDDTTSEIVSAIADPRVALLRRDPPNARQGKGEALNHAVEIIRERYRDIDPEYVIVGVVDADGHLDPTAWDVVRGAFRDHTVGAVQLGVRISNRRASLLARMQDIEFVTFTSIFQQGRRRMRSVGMGGNAQFVRLAALNALGRSPWTRSLTEDFDLGIRLNGTGWTNEFRGDAAVHQEGVTSLRRLIRQRTRWFQGNLQARNLLGFIARRLRGRARADTLWQVLSPYLLLAGSLLVVSFLLMLALCVINVIRGVPQQWSWVPSTYLLAFGPSYLYALVYWQYERDEGAGPVRCVAWCHLFVLYGLLAGVFGWRALAREFLGRSGWAKTAREAEHGSVPEVIAQEAQT</sequence>
<gene>
    <name evidence="5" type="ORF">SAMN04487766_10350</name>
</gene>
<evidence type="ECO:0000313" key="5">
    <source>
        <dbReference type="EMBL" id="SDM48660.1"/>
    </source>
</evidence>
<dbReference type="GO" id="GO:0016757">
    <property type="term" value="F:glycosyltransferase activity"/>
    <property type="evidence" value="ECO:0007669"/>
    <property type="project" value="UniProtKB-KW"/>
</dbReference>
<organism evidence="5 6">
    <name type="scientific">Actinomyces ruminicola</name>
    <dbReference type="NCBI Taxonomy" id="332524"/>
    <lineage>
        <taxon>Bacteria</taxon>
        <taxon>Bacillati</taxon>
        <taxon>Actinomycetota</taxon>
        <taxon>Actinomycetes</taxon>
        <taxon>Actinomycetales</taxon>
        <taxon>Actinomycetaceae</taxon>
        <taxon>Actinomyces</taxon>
    </lineage>
</organism>
<accession>A0A1G9TLV5</accession>
<evidence type="ECO:0000256" key="2">
    <source>
        <dbReference type="ARBA" id="ARBA00022676"/>
    </source>
</evidence>
<protein>
    <submittedName>
        <fullName evidence="5">Glycosyltransferase, catalytic subunit of cellulose synthase and poly-beta-1,6-N-acetylglucosamine synthase</fullName>
    </submittedName>
</protein>
<dbReference type="InterPro" id="IPR029044">
    <property type="entry name" value="Nucleotide-diphossugar_trans"/>
</dbReference>
<keyword evidence="2" id="KW-0328">Glycosyltransferase</keyword>
<dbReference type="Proteomes" id="UP000199671">
    <property type="component" value="Unassembled WGS sequence"/>
</dbReference>
<keyword evidence="3 5" id="KW-0808">Transferase</keyword>
<dbReference type="RefSeq" id="WP_092608219.1">
    <property type="nucleotide sequence ID" value="NZ_FNHU01000003.1"/>
</dbReference>
<dbReference type="PANTHER" id="PTHR43630:SF1">
    <property type="entry name" value="POLY-BETA-1,6-N-ACETYL-D-GLUCOSAMINE SYNTHASE"/>
    <property type="match status" value="1"/>
</dbReference>